<feature type="non-terminal residue" evidence="2">
    <location>
        <position position="1"/>
    </location>
</feature>
<name>A0A1A8CLJ9_NOTKA</name>
<organism evidence="2">
    <name type="scientific">Nothobranchius kadleci</name>
    <name type="common">African annual killifish</name>
    <dbReference type="NCBI Taxonomy" id="1051664"/>
    <lineage>
        <taxon>Eukaryota</taxon>
        <taxon>Metazoa</taxon>
        <taxon>Chordata</taxon>
        <taxon>Craniata</taxon>
        <taxon>Vertebrata</taxon>
        <taxon>Euteleostomi</taxon>
        <taxon>Actinopterygii</taxon>
        <taxon>Neopterygii</taxon>
        <taxon>Teleostei</taxon>
        <taxon>Neoteleostei</taxon>
        <taxon>Acanthomorphata</taxon>
        <taxon>Ovalentaria</taxon>
        <taxon>Atherinomorphae</taxon>
        <taxon>Cyprinodontiformes</taxon>
        <taxon>Nothobranchiidae</taxon>
        <taxon>Nothobranchius</taxon>
    </lineage>
</organism>
<reference evidence="2" key="2">
    <citation type="submission" date="2016-06" db="EMBL/GenBank/DDBJ databases">
        <title>The genome of a short-lived fish provides insights into sex chromosome evolution and the genetic control of aging.</title>
        <authorList>
            <person name="Reichwald K."/>
            <person name="Felder M."/>
            <person name="Petzold A."/>
            <person name="Koch P."/>
            <person name="Groth M."/>
            <person name="Platzer M."/>
        </authorList>
    </citation>
    <scope>NUCLEOTIDE SEQUENCE</scope>
    <source>
        <tissue evidence="2">Brain</tissue>
    </source>
</reference>
<protein>
    <submittedName>
        <fullName evidence="2">Lipase, member I</fullName>
    </submittedName>
</protein>
<sequence>SRAPPGSPASSPSLGPPAASSLLVSRCCRGSLGSSEPGTGTLEANV</sequence>
<feature type="region of interest" description="Disordered" evidence="1">
    <location>
        <begin position="1"/>
        <end position="20"/>
    </location>
</feature>
<dbReference type="EMBL" id="HADZ01016683">
    <property type="protein sequence ID" value="SBP80624.1"/>
    <property type="molecule type" value="Transcribed_RNA"/>
</dbReference>
<reference evidence="2" key="1">
    <citation type="submission" date="2016-05" db="EMBL/GenBank/DDBJ databases">
        <authorList>
            <person name="Lavstsen T."/>
            <person name="Jespersen J.S."/>
        </authorList>
    </citation>
    <scope>NUCLEOTIDE SEQUENCE</scope>
    <source>
        <tissue evidence="2">Brain</tissue>
    </source>
</reference>
<dbReference type="AlphaFoldDB" id="A0A1A8CLJ9"/>
<accession>A0A1A8CLJ9</accession>
<evidence type="ECO:0000313" key="2">
    <source>
        <dbReference type="EMBL" id="SBP80624.1"/>
    </source>
</evidence>
<gene>
    <name evidence="2" type="primary">LIPI</name>
</gene>
<evidence type="ECO:0000256" key="1">
    <source>
        <dbReference type="SAM" id="MobiDB-lite"/>
    </source>
</evidence>
<proteinExistence type="predicted"/>